<dbReference type="GO" id="GO:0071555">
    <property type="term" value="P:cell wall organization"/>
    <property type="evidence" value="ECO:0007669"/>
    <property type="project" value="UniProtKB-KW"/>
</dbReference>
<dbReference type="SUPFAM" id="SSF53244">
    <property type="entry name" value="MurD-like peptide ligases, peptide-binding domain"/>
    <property type="match status" value="1"/>
</dbReference>
<comment type="similarity">
    <text evidence="1">Belongs to the MurCDEF family. MurE subfamily.</text>
</comment>
<reference evidence="5 6" key="1">
    <citation type="journal article" date="2016" name="Nat. Commun.">
        <title>Thousands of microbial genomes shed light on interconnected biogeochemical processes in an aquifer system.</title>
        <authorList>
            <person name="Anantharaman K."/>
            <person name="Brown C.T."/>
            <person name="Hug L.A."/>
            <person name="Sharon I."/>
            <person name="Castelle C.J."/>
            <person name="Probst A.J."/>
            <person name="Thomas B.C."/>
            <person name="Singh A."/>
            <person name="Wilkins M.J."/>
            <person name="Karaoz U."/>
            <person name="Brodie E.L."/>
            <person name="Williams K.H."/>
            <person name="Hubbard S.S."/>
            <person name="Banfield J.F."/>
        </authorList>
    </citation>
    <scope>NUCLEOTIDE SEQUENCE [LARGE SCALE GENOMIC DNA]</scope>
</reference>
<evidence type="ECO:0008006" key="7">
    <source>
        <dbReference type="Google" id="ProtNLM"/>
    </source>
</evidence>
<dbReference type="InterPro" id="IPR005761">
    <property type="entry name" value="UDP-N-AcMur-Glu-dNH2Pim_ligase"/>
</dbReference>
<protein>
    <recommendedName>
        <fullName evidence="7">UDP-N-acetylmuramyl-tripeptide synthetase</fullName>
    </recommendedName>
</protein>
<evidence type="ECO:0000259" key="3">
    <source>
        <dbReference type="Pfam" id="PF02875"/>
    </source>
</evidence>
<dbReference type="InterPro" id="IPR036615">
    <property type="entry name" value="Mur_ligase_C_dom_sf"/>
</dbReference>
<dbReference type="AlphaFoldDB" id="A0A1F6LNU8"/>
<keyword evidence="2" id="KW-0961">Cell wall biogenesis/degradation</keyword>
<keyword evidence="2" id="KW-0132">Cell division</keyword>
<evidence type="ECO:0000256" key="1">
    <source>
        <dbReference type="ARBA" id="ARBA00005898"/>
    </source>
</evidence>
<comment type="caution">
    <text evidence="5">The sequence shown here is derived from an EMBL/GenBank/DDBJ whole genome shotgun (WGS) entry which is preliminary data.</text>
</comment>
<dbReference type="PANTHER" id="PTHR23135">
    <property type="entry name" value="MUR LIGASE FAMILY MEMBER"/>
    <property type="match status" value="1"/>
</dbReference>
<keyword evidence="2" id="KW-0133">Cell shape</keyword>
<dbReference type="GO" id="GO:0008360">
    <property type="term" value="P:regulation of cell shape"/>
    <property type="evidence" value="ECO:0007669"/>
    <property type="project" value="UniProtKB-KW"/>
</dbReference>
<evidence type="ECO:0000256" key="2">
    <source>
        <dbReference type="RuleBase" id="RU004135"/>
    </source>
</evidence>
<gene>
    <name evidence="5" type="ORF">A2848_02870</name>
</gene>
<evidence type="ECO:0000313" key="6">
    <source>
        <dbReference type="Proteomes" id="UP000176329"/>
    </source>
</evidence>
<name>A0A1F6LNU8_9BACT</name>
<keyword evidence="2" id="KW-0131">Cell cycle</keyword>
<dbReference type="Proteomes" id="UP000176329">
    <property type="component" value="Unassembled WGS sequence"/>
</dbReference>
<dbReference type="GO" id="GO:0016881">
    <property type="term" value="F:acid-amino acid ligase activity"/>
    <property type="evidence" value="ECO:0007669"/>
    <property type="project" value="InterPro"/>
</dbReference>
<evidence type="ECO:0000313" key="5">
    <source>
        <dbReference type="EMBL" id="OGH61070.1"/>
    </source>
</evidence>
<sequence length="445" mass="48684">MLLAFIRKIIPQPLLSAYHLFMALSGALYYRNPSKKMITIGITGTSGKSSTVFLLGKILNAAGHKVGSSSTIEFCVGDDCTLNKTKMTQLGRWGTQRMLSRMQRAGCDVAIVETTSQGIEQFRHRGVAYDVCVLTNLYPEHIEAHGNFENYKNAKKKLFAYLATRAPKRQFDVPKTAIINGRIESAKEFLAYPVARRWTTLASAPSADRSFIPENILVRGDGGSFTVDLVKFNIPLLGEHVVDNAVTAVACANAIGIGLQLCADVLATISSVPGRTEFVKLNAQQPFKVIVDFAFEPVAMQKLYEVVEKIPHERIVHVLGGTGGGRDKARRPILGKIAGERATLVVVTNEDPYDEDPQEIMNMVADGVRLSGKAVGAGLEIVPDRRAAIVTALRAAQENDIILITGKGCEQAIVGPHRSMQPWDDRAVAREELEKISHTWEKSTT</sequence>
<dbReference type="Gene3D" id="3.90.190.20">
    <property type="entry name" value="Mur ligase, C-terminal domain"/>
    <property type="match status" value="1"/>
</dbReference>
<keyword evidence="2" id="KW-0573">Peptidoglycan synthesis</keyword>
<dbReference type="Gene3D" id="3.40.1190.10">
    <property type="entry name" value="Mur-like, catalytic domain"/>
    <property type="match status" value="1"/>
</dbReference>
<dbReference type="Pfam" id="PF02875">
    <property type="entry name" value="Mur_ligase_C"/>
    <property type="match status" value="1"/>
</dbReference>
<dbReference type="GO" id="GO:0051301">
    <property type="term" value="P:cell division"/>
    <property type="evidence" value="ECO:0007669"/>
    <property type="project" value="UniProtKB-KW"/>
</dbReference>
<evidence type="ECO:0000259" key="4">
    <source>
        <dbReference type="Pfam" id="PF08245"/>
    </source>
</evidence>
<dbReference type="PANTHER" id="PTHR23135:SF4">
    <property type="entry name" value="UDP-N-ACETYLMURAMOYL-L-ALANYL-D-GLUTAMATE--2,6-DIAMINOPIMELATE LIGASE MURE HOMOLOG, CHLOROPLASTIC"/>
    <property type="match status" value="1"/>
</dbReference>
<dbReference type="InterPro" id="IPR004101">
    <property type="entry name" value="Mur_ligase_C"/>
</dbReference>
<feature type="domain" description="Mur ligase central" evidence="4">
    <location>
        <begin position="42"/>
        <end position="252"/>
    </location>
</feature>
<dbReference type="EMBL" id="MFPV01000047">
    <property type="protein sequence ID" value="OGH61070.1"/>
    <property type="molecule type" value="Genomic_DNA"/>
</dbReference>
<accession>A0A1F6LNU8</accession>
<dbReference type="GO" id="GO:0005737">
    <property type="term" value="C:cytoplasm"/>
    <property type="evidence" value="ECO:0007669"/>
    <property type="project" value="UniProtKB-SubCell"/>
</dbReference>
<dbReference type="SUPFAM" id="SSF53623">
    <property type="entry name" value="MurD-like peptide ligases, catalytic domain"/>
    <property type="match status" value="1"/>
</dbReference>
<dbReference type="GO" id="GO:0009252">
    <property type="term" value="P:peptidoglycan biosynthetic process"/>
    <property type="evidence" value="ECO:0007669"/>
    <property type="project" value="UniProtKB-UniPathway"/>
</dbReference>
<dbReference type="InterPro" id="IPR013221">
    <property type="entry name" value="Mur_ligase_cen"/>
</dbReference>
<dbReference type="InterPro" id="IPR036565">
    <property type="entry name" value="Mur-like_cat_sf"/>
</dbReference>
<dbReference type="UniPathway" id="UPA00219"/>
<comment type="pathway">
    <text evidence="2">Cell wall biogenesis; peptidoglycan biosynthesis.</text>
</comment>
<feature type="domain" description="Mur ligase C-terminal" evidence="3">
    <location>
        <begin position="274"/>
        <end position="408"/>
    </location>
</feature>
<dbReference type="GO" id="GO:0005524">
    <property type="term" value="F:ATP binding"/>
    <property type="evidence" value="ECO:0007669"/>
    <property type="project" value="InterPro"/>
</dbReference>
<dbReference type="Pfam" id="PF08245">
    <property type="entry name" value="Mur_ligase_M"/>
    <property type="match status" value="1"/>
</dbReference>
<organism evidence="5 6">
    <name type="scientific">Candidatus Magasanikbacteria bacterium RIFCSPHIGHO2_01_FULL_50_8</name>
    <dbReference type="NCBI Taxonomy" id="1798674"/>
    <lineage>
        <taxon>Bacteria</taxon>
        <taxon>Candidatus Magasanikiibacteriota</taxon>
    </lineage>
</organism>
<comment type="subcellular location">
    <subcellularLocation>
        <location evidence="2">Cytoplasm</location>
    </subcellularLocation>
</comment>
<dbReference type="NCBIfam" id="TIGR01085">
    <property type="entry name" value="murE"/>
    <property type="match status" value="1"/>
</dbReference>
<proteinExistence type="inferred from homology"/>